<organism evidence="2 3">
    <name type="scientific">Clostridium cellulovorans (strain ATCC 35296 / DSM 3052 / OCM 3 / 743B)</name>
    <dbReference type="NCBI Taxonomy" id="573061"/>
    <lineage>
        <taxon>Bacteria</taxon>
        <taxon>Bacillati</taxon>
        <taxon>Bacillota</taxon>
        <taxon>Clostridia</taxon>
        <taxon>Eubacteriales</taxon>
        <taxon>Clostridiaceae</taxon>
        <taxon>Clostridium</taxon>
    </lineage>
</organism>
<reference evidence="2 3" key="1">
    <citation type="submission" date="2010-08" db="EMBL/GenBank/DDBJ databases">
        <title>Complete sequence of Clostridium cellulovorans 743B.</title>
        <authorList>
            <consortium name="US DOE Joint Genome Institute"/>
            <person name="Lucas S."/>
            <person name="Copeland A."/>
            <person name="Lapidus A."/>
            <person name="Cheng J.-F."/>
            <person name="Bruce D."/>
            <person name="Goodwin L."/>
            <person name="Pitluck S."/>
            <person name="Chertkov O."/>
            <person name="Detter J.C."/>
            <person name="Han C."/>
            <person name="Tapia R."/>
            <person name="Land M."/>
            <person name="Hauser L."/>
            <person name="Chang Y.-J."/>
            <person name="Jeffries C."/>
            <person name="Kyrpides N."/>
            <person name="Ivanova N."/>
            <person name="Mikhailova N."/>
            <person name="Hemme C.L."/>
            <person name="Woyke T."/>
        </authorList>
    </citation>
    <scope>NUCLEOTIDE SEQUENCE [LARGE SCALE GENOMIC DNA]</scope>
    <source>
        <strain evidence="3">ATCC 35296 / DSM 3052 / OCM 3 / 743B</strain>
    </source>
</reference>
<gene>
    <name evidence="2" type="ordered locus">Clocel_1604</name>
</gene>
<sequence>MIKDRDTLSNENRKNWDQKGSKGQSYHPRNEIIQTLETPGLNDSPFETNKNGYKESEKHISKP</sequence>
<evidence type="ECO:0000256" key="1">
    <source>
        <dbReference type="SAM" id="MobiDB-lite"/>
    </source>
</evidence>
<evidence type="ECO:0000313" key="3">
    <source>
        <dbReference type="Proteomes" id="UP000002730"/>
    </source>
</evidence>
<dbReference type="KEGG" id="ccb:Clocel_1604"/>
<dbReference type="STRING" id="573061.Clocel_1604"/>
<dbReference type="EMBL" id="CP002160">
    <property type="protein sequence ID" value="ADL51351.1"/>
    <property type="molecule type" value="Genomic_DNA"/>
</dbReference>
<dbReference type="Proteomes" id="UP000002730">
    <property type="component" value="Chromosome"/>
</dbReference>
<dbReference type="RefSeq" id="WP_010077441.1">
    <property type="nucleotide sequence ID" value="NC_014393.1"/>
</dbReference>
<feature type="compositionally biased region" description="Basic and acidic residues" evidence="1">
    <location>
        <begin position="52"/>
        <end position="63"/>
    </location>
</feature>
<evidence type="ECO:0000313" key="2">
    <source>
        <dbReference type="EMBL" id="ADL51351.1"/>
    </source>
</evidence>
<dbReference type="HOGENOM" id="CLU_2877840_0_0_9"/>
<accession>D9SWZ0</accession>
<protein>
    <submittedName>
        <fullName evidence="2">Uncharacterized protein</fullName>
    </submittedName>
</protein>
<keyword evidence="3" id="KW-1185">Reference proteome</keyword>
<feature type="region of interest" description="Disordered" evidence="1">
    <location>
        <begin position="1"/>
        <end position="63"/>
    </location>
</feature>
<dbReference type="AlphaFoldDB" id="D9SWZ0"/>
<name>D9SWZ0_CLOC7</name>
<feature type="compositionally biased region" description="Basic and acidic residues" evidence="1">
    <location>
        <begin position="1"/>
        <end position="20"/>
    </location>
</feature>
<proteinExistence type="predicted"/>